<evidence type="ECO:0000313" key="3">
    <source>
        <dbReference type="Proteomes" id="UP000095766"/>
    </source>
</evidence>
<accession>A0A174V680</accession>
<dbReference type="EMBL" id="QRXV01000011">
    <property type="protein sequence ID" value="RGU39119.1"/>
    <property type="molecule type" value="Genomic_DNA"/>
</dbReference>
<dbReference type="EMBL" id="CZAO01000025">
    <property type="protein sequence ID" value="CUQ30042.1"/>
    <property type="molecule type" value="Genomic_DNA"/>
</dbReference>
<dbReference type="Proteomes" id="UP000095766">
    <property type="component" value="Unassembled WGS sequence"/>
</dbReference>
<dbReference type="AlphaFoldDB" id="A0A174V680"/>
<dbReference type="RefSeq" id="WP_057254180.1">
    <property type="nucleotide sequence ID" value="NZ_CZAO01000025.1"/>
</dbReference>
<evidence type="ECO:0000313" key="4">
    <source>
        <dbReference type="Proteomes" id="UP000284022"/>
    </source>
</evidence>
<name>A0A174V680_BACUN</name>
<proteinExistence type="predicted"/>
<organism evidence="1 3">
    <name type="scientific">Bacteroides uniformis</name>
    <dbReference type="NCBI Taxonomy" id="820"/>
    <lineage>
        <taxon>Bacteria</taxon>
        <taxon>Pseudomonadati</taxon>
        <taxon>Bacteroidota</taxon>
        <taxon>Bacteroidia</taxon>
        <taxon>Bacteroidales</taxon>
        <taxon>Bacteroidaceae</taxon>
        <taxon>Bacteroides</taxon>
    </lineage>
</organism>
<evidence type="ECO:0000313" key="1">
    <source>
        <dbReference type="EMBL" id="CUQ30042.1"/>
    </source>
</evidence>
<reference evidence="1 3" key="1">
    <citation type="submission" date="2015-09" db="EMBL/GenBank/DDBJ databases">
        <authorList>
            <consortium name="Pathogen Informatics"/>
        </authorList>
    </citation>
    <scope>NUCLEOTIDE SEQUENCE [LARGE SCALE GENOMIC DNA]</scope>
    <source>
        <strain evidence="1 3">2789STDY5834898</strain>
    </source>
</reference>
<gene>
    <name evidence="2" type="ORF">DWW83_11790</name>
    <name evidence="1" type="ORF">ERS852510_03866</name>
</gene>
<protein>
    <submittedName>
        <fullName evidence="1">Uncharacterized protein</fullName>
    </submittedName>
</protein>
<sequence>MYKEIETPAIAKKRYYFKKGYRQVTIAQKDEVRRILMSALNITRYTYFSHLLNNGIVDISMSKYEVITAILQKYGVTDIWDIVPENQKL</sequence>
<evidence type="ECO:0000313" key="2">
    <source>
        <dbReference type="EMBL" id="RGU39119.1"/>
    </source>
</evidence>
<reference evidence="2 4" key="2">
    <citation type="submission" date="2018-08" db="EMBL/GenBank/DDBJ databases">
        <title>A genome reference for cultivated species of the human gut microbiota.</title>
        <authorList>
            <person name="Zou Y."/>
            <person name="Xue W."/>
            <person name="Luo G."/>
        </authorList>
    </citation>
    <scope>NUCLEOTIDE SEQUENCE [LARGE SCALE GENOMIC DNA]</scope>
    <source>
        <strain evidence="2 4">AF17-20</strain>
    </source>
</reference>
<dbReference type="Proteomes" id="UP000284022">
    <property type="component" value="Unassembled WGS sequence"/>
</dbReference>